<dbReference type="EMBL" id="AMCI01007700">
    <property type="protein sequence ID" value="EJW92197.1"/>
    <property type="molecule type" value="Genomic_DNA"/>
</dbReference>
<comment type="caution">
    <text evidence="1">The sequence shown here is derived from an EMBL/GenBank/DDBJ whole genome shotgun (WGS) entry which is preliminary data.</text>
</comment>
<organism evidence="1">
    <name type="scientific">gut metagenome</name>
    <dbReference type="NCBI Taxonomy" id="749906"/>
    <lineage>
        <taxon>unclassified sequences</taxon>
        <taxon>metagenomes</taxon>
        <taxon>organismal metagenomes</taxon>
    </lineage>
</organism>
<name>J9FRJ1_9ZZZZ</name>
<reference evidence="1" key="1">
    <citation type="journal article" date="2012" name="PLoS ONE">
        <title>Gene sets for utilization of primary and secondary nutrition supplies in the distal gut of endangered iberian lynx.</title>
        <authorList>
            <person name="Alcaide M."/>
            <person name="Messina E."/>
            <person name="Richter M."/>
            <person name="Bargiela R."/>
            <person name="Peplies J."/>
            <person name="Huws S.A."/>
            <person name="Newbold C.J."/>
            <person name="Golyshin P.N."/>
            <person name="Simon M.A."/>
            <person name="Lopez G."/>
            <person name="Yakimov M.M."/>
            <person name="Ferrer M."/>
        </authorList>
    </citation>
    <scope>NUCLEOTIDE SEQUENCE</scope>
</reference>
<proteinExistence type="predicted"/>
<accession>J9FRJ1</accession>
<protein>
    <submittedName>
        <fullName evidence="1">Uncharacterized protein</fullName>
    </submittedName>
</protein>
<gene>
    <name evidence="1" type="ORF">EVA_19695</name>
</gene>
<evidence type="ECO:0000313" key="1">
    <source>
        <dbReference type="EMBL" id="EJW92197.1"/>
    </source>
</evidence>
<dbReference type="AlphaFoldDB" id="J9FRJ1"/>
<sequence length="49" mass="5830">MKYDKSEEVANFCGAVYKTFRWVYFCKRQPAFCRAIVLIILSRLVIKSH</sequence>